<sequence>MSTPPVTAVESEAMLRALRLAGQGVRGANPLVGAVVLGADGAVLGEGYHRGAGTPHAEPAALADARSRGNDPRGATVVVTLEPCNHTGRTGPCSEALIEAGIARVVYAADDVNGAAAGGAHRLRGAGIDCVGGLEAARSRDLNDRWTAALAGIRPFVTLKSAQSLDGRVAARDGSSQWITGPEARADGHRIRALADAVLVGTGTVLADNPRLTARTDGAQDSQVARGGPRLRVVLGQGTVPDDAAIRGPGFLHLATRDVHLALGELYGRGVRHLMVEGGPRVASAFLRAGVVDELFSYVAPLILGDGAAAFPELGVTTLGEAERWRLDSAGGPAVQQLGADVRVHLRPPPSSPGRTSPTPA</sequence>
<gene>
    <name evidence="17" type="primary">ribD</name>
    <name evidence="17" type="ORF">P5G52_12920</name>
</gene>
<dbReference type="EMBL" id="JAROCG010000001">
    <property type="protein sequence ID" value="MDN4611766.1"/>
    <property type="molecule type" value="Genomic_DNA"/>
</dbReference>
<dbReference type="InterPro" id="IPR002734">
    <property type="entry name" value="RibDG_C"/>
</dbReference>
<evidence type="ECO:0000256" key="14">
    <source>
        <dbReference type="PIRNR" id="PIRNR006769"/>
    </source>
</evidence>
<feature type="region of interest" description="Disordered" evidence="15">
    <location>
        <begin position="50"/>
        <end position="71"/>
    </location>
</feature>
<keyword evidence="7 14" id="KW-0479">Metal-binding</keyword>
<comment type="caution">
    <text evidence="17">The sequence shown here is derived from an EMBL/GenBank/DDBJ whole genome shotgun (WGS) entry which is preliminary data.</text>
</comment>
<dbReference type="InterPro" id="IPR016193">
    <property type="entry name" value="Cytidine_deaminase-like"/>
</dbReference>
<evidence type="ECO:0000256" key="3">
    <source>
        <dbReference type="ARBA" id="ARBA00004910"/>
    </source>
</evidence>
<feature type="region of interest" description="Disordered" evidence="15">
    <location>
        <begin position="340"/>
        <end position="361"/>
    </location>
</feature>
<evidence type="ECO:0000256" key="4">
    <source>
        <dbReference type="ARBA" id="ARBA00005259"/>
    </source>
</evidence>
<comment type="similarity">
    <text evidence="5 14">In the C-terminal section; belongs to the HTP reductase family.</text>
</comment>
<dbReference type="EC" id="3.5.4.26" evidence="14"/>
<evidence type="ECO:0000256" key="8">
    <source>
        <dbReference type="ARBA" id="ARBA00022833"/>
    </source>
</evidence>
<comment type="catalytic activity">
    <reaction evidence="12 14">
        <text>5-amino-6-(5-phospho-D-ribitylamino)uracil + NADP(+) = 5-amino-6-(5-phospho-D-ribosylamino)uracil + NADPH + H(+)</text>
        <dbReference type="Rhea" id="RHEA:17845"/>
        <dbReference type="ChEBI" id="CHEBI:15378"/>
        <dbReference type="ChEBI" id="CHEBI:57783"/>
        <dbReference type="ChEBI" id="CHEBI:58349"/>
        <dbReference type="ChEBI" id="CHEBI:58421"/>
        <dbReference type="ChEBI" id="CHEBI:58453"/>
        <dbReference type="EC" id="1.1.1.193"/>
    </reaction>
</comment>
<dbReference type="CDD" id="cd01284">
    <property type="entry name" value="Riboflavin_deaminase-reductase"/>
    <property type="match status" value="1"/>
</dbReference>
<evidence type="ECO:0000256" key="5">
    <source>
        <dbReference type="ARBA" id="ARBA00007417"/>
    </source>
</evidence>
<keyword evidence="11" id="KW-0511">Multifunctional enzyme</keyword>
<dbReference type="Proteomes" id="UP001174209">
    <property type="component" value="Unassembled WGS sequence"/>
</dbReference>
<dbReference type="InterPro" id="IPR016192">
    <property type="entry name" value="APOBEC/CMP_deaminase_Zn-bd"/>
</dbReference>
<protein>
    <recommendedName>
        <fullName evidence="14">Riboflavin biosynthesis protein RibD</fullName>
    </recommendedName>
    <domain>
        <recommendedName>
            <fullName evidence="14">Diaminohydroxyphosphoribosylaminopyrimidine deaminase</fullName>
            <shortName evidence="14">DRAP deaminase</shortName>
            <ecNumber evidence="14">3.5.4.26</ecNumber>
        </recommendedName>
        <alternativeName>
            <fullName evidence="14">Riboflavin-specific deaminase</fullName>
        </alternativeName>
    </domain>
    <domain>
        <recommendedName>
            <fullName evidence="14">5-amino-6-(5-phosphoribosylamino)uracil reductase</fullName>
            <ecNumber evidence="14">1.1.1.193</ecNumber>
        </recommendedName>
        <alternativeName>
            <fullName evidence="14">HTP reductase</fullName>
        </alternativeName>
    </domain>
</protein>
<evidence type="ECO:0000256" key="1">
    <source>
        <dbReference type="ARBA" id="ARBA00002151"/>
    </source>
</evidence>
<evidence type="ECO:0000256" key="13">
    <source>
        <dbReference type="ARBA" id="ARBA00049886"/>
    </source>
</evidence>
<dbReference type="PROSITE" id="PS00903">
    <property type="entry name" value="CYT_DCMP_DEAMINASES_1"/>
    <property type="match status" value="1"/>
</dbReference>
<dbReference type="PANTHER" id="PTHR38011">
    <property type="entry name" value="DIHYDROFOLATE REDUCTASE FAMILY PROTEIN (AFU_ORTHOLOGUE AFUA_8G06820)"/>
    <property type="match status" value="1"/>
</dbReference>
<dbReference type="InterPro" id="IPR050765">
    <property type="entry name" value="Riboflavin_Biosynth_HTPR"/>
</dbReference>
<comment type="pathway">
    <text evidence="3 14">Cofactor biosynthesis; riboflavin biosynthesis; 5-amino-6-(D-ribitylamino)uracil from GTP: step 3/4.</text>
</comment>
<evidence type="ECO:0000256" key="15">
    <source>
        <dbReference type="SAM" id="MobiDB-lite"/>
    </source>
</evidence>
<dbReference type="PROSITE" id="PS51747">
    <property type="entry name" value="CYT_DCMP_DEAMINASES_2"/>
    <property type="match status" value="1"/>
</dbReference>
<comment type="function">
    <text evidence="1 14">Converts 2,5-diamino-6-(ribosylamino)-4(3h)-pyrimidinone 5'-phosphate into 5-amino-6-(ribosylamino)-2,4(1h,3h)-pyrimidinedione 5'-phosphate.</text>
</comment>
<dbReference type="Gene3D" id="3.40.430.10">
    <property type="entry name" value="Dihydrofolate Reductase, subunit A"/>
    <property type="match status" value="2"/>
</dbReference>
<dbReference type="InterPro" id="IPR002125">
    <property type="entry name" value="CMP_dCMP_dom"/>
</dbReference>
<accession>A0ABT8K2W3</accession>
<comment type="pathway">
    <text evidence="2 14">Cofactor biosynthesis; riboflavin biosynthesis; 5-amino-6-(D-ribitylamino)uracil from GTP: step 2/4.</text>
</comment>
<keyword evidence="18" id="KW-1185">Reference proteome</keyword>
<dbReference type="RefSeq" id="WP_301227957.1">
    <property type="nucleotide sequence ID" value="NZ_JAROCG010000001.1"/>
</dbReference>
<evidence type="ECO:0000256" key="11">
    <source>
        <dbReference type="ARBA" id="ARBA00023268"/>
    </source>
</evidence>
<evidence type="ECO:0000256" key="10">
    <source>
        <dbReference type="ARBA" id="ARBA00023002"/>
    </source>
</evidence>
<evidence type="ECO:0000256" key="12">
    <source>
        <dbReference type="ARBA" id="ARBA00049861"/>
    </source>
</evidence>
<comment type="similarity">
    <text evidence="4 14">In the N-terminal section; belongs to the cytidine and deoxycytidylate deaminase family.</text>
</comment>
<evidence type="ECO:0000256" key="7">
    <source>
        <dbReference type="ARBA" id="ARBA00022723"/>
    </source>
</evidence>
<keyword evidence="14 17" id="KW-0378">Hydrolase</keyword>
<reference evidence="17" key="1">
    <citation type="submission" date="2023-06" db="EMBL/GenBank/DDBJ databases">
        <title>MT1 and MT2 Draft Genomes of Novel Species.</title>
        <authorList>
            <person name="Venkateswaran K."/>
        </authorList>
    </citation>
    <scope>NUCLEOTIDE SEQUENCE</scope>
    <source>
        <strain evidence="17">IIF3SC-B10</strain>
    </source>
</reference>
<dbReference type="SUPFAM" id="SSF53597">
    <property type="entry name" value="Dihydrofolate reductase-like"/>
    <property type="match status" value="1"/>
</dbReference>
<evidence type="ECO:0000256" key="6">
    <source>
        <dbReference type="ARBA" id="ARBA00022619"/>
    </source>
</evidence>
<keyword evidence="9 14" id="KW-0521">NADP</keyword>
<name>A0ABT8K2W3_9MICC</name>
<comment type="cofactor">
    <cofactor evidence="14">
        <name>Zn(2+)</name>
        <dbReference type="ChEBI" id="CHEBI:29105"/>
    </cofactor>
    <text evidence="14">Binds 1 zinc ion.</text>
</comment>
<dbReference type="SUPFAM" id="SSF53927">
    <property type="entry name" value="Cytidine deaminase-like"/>
    <property type="match status" value="1"/>
</dbReference>
<dbReference type="NCBIfam" id="TIGR00326">
    <property type="entry name" value="eubact_ribD"/>
    <property type="match status" value="1"/>
</dbReference>
<keyword evidence="6 14" id="KW-0686">Riboflavin biosynthesis</keyword>
<dbReference type="Pfam" id="PF00383">
    <property type="entry name" value="dCMP_cyt_deam_1"/>
    <property type="match status" value="1"/>
</dbReference>
<feature type="domain" description="CMP/dCMP-type deaminase" evidence="16">
    <location>
        <begin position="8"/>
        <end position="130"/>
    </location>
</feature>
<dbReference type="PANTHER" id="PTHR38011:SF7">
    <property type="entry name" value="2,5-DIAMINO-6-RIBOSYLAMINO-4(3H)-PYRIMIDINONE 5'-PHOSPHATE REDUCTASE"/>
    <property type="match status" value="1"/>
</dbReference>
<dbReference type="Gene3D" id="3.40.140.10">
    <property type="entry name" value="Cytidine Deaminase, domain 2"/>
    <property type="match status" value="1"/>
</dbReference>
<evidence type="ECO:0000313" key="17">
    <source>
        <dbReference type="EMBL" id="MDN4611766.1"/>
    </source>
</evidence>
<evidence type="ECO:0000259" key="16">
    <source>
        <dbReference type="PROSITE" id="PS51747"/>
    </source>
</evidence>
<dbReference type="InterPro" id="IPR024072">
    <property type="entry name" value="DHFR-like_dom_sf"/>
</dbReference>
<dbReference type="InterPro" id="IPR004794">
    <property type="entry name" value="Eubact_RibD"/>
</dbReference>
<dbReference type="GO" id="GO:0008703">
    <property type="term" value="F:5-amino-6-(5-phosphoribosylamino)uracil reductase activity"/>
    <property type="evidence" value="ECO:0007669"/>
    <property type="project" value="UniProtKB-EC"/>
</dbReference>
<evidence type="ECO:0000313" key="18">
    <source>
        <dbReference type="Proteomes" id="UP001174209"/>
    </source>
</evidence>
<proteinExistence type="inferred from homology"/>
<comment type="catalytic activity">
    <reaction evidence="13 14">
        <text>2,5-diamino-6-hydroxy-4-(5-phosphoribosylamino)-pyrimidine + H2O + H(+) = 5-amino-6-(5-phospho-D-ribosylamino)uracil + NH4(+)</text>
        <dbReference type="Rhea" id="RHEA:21868"/>
        <dbReference type="ChEBI" id="CHEBI:15377"/>
        <dbReference type="ChEBI" id="CHEBI:15378"/>
        <dbReference type="ChEBI" id="CHEBI:28938"/>
        <dbReference type="ChEBI" id="CHEBI:58453"/>
        <dbReference type="ChEBI" id="CHEBI:58614"/>
        <dbReference type="EC" id="3.5.4.26"/>
    </reaction>
</comment>
<keyword evidence="8 14" id="KW-0862">Zinc</keyword>
<organism evidence="17 18">
    <name type="scientific">Arthrobacter burdickii</name>
    <dbReference type="NCBI Taxonomy" id="3035920"/>
    <lineage>
        <taxon>Bacteria</taxon>
        <taxon>Bacillati</taxon>
        <taxon>Actinomycetota</taxon>
        <taxon>Actinomycetes</taxon>
        <taxon>Micrococcales</taxon>
        <taxon>Micrococcaceae</taxon>
        <taxon>Arthrobacter</taxon>
    </lineage>
</organism>
<keyword evidence="10 14" id="KW-0560">Oxidoreductase</keyword>
<evidence type="ECO:0000256" key="2">
    <source>
        <dbReference type="ARBA" id="ARBA00004882"/>
    </source>
</evidence>
<dbReference type="EC" id="1.1.1.193" evidence="14"/>
<dbReference type="Pfam" id="PF01872">
    <property type="entry name" value="RibD_C"/>
    <property type="match status" value="1"/>
</dbReference>
<dbReference type="GO" id="GO:0008835">
    <property type="term" value="F:diaminohydroxyphosphoribosylaminopyrimidine deaminase activity"/>
    <property type="evidence" value="ECO:0007669"/>
    <property type="project" value="UniProtKB-EC"/>
</dbReference>
<evidence type="ECO:0000256" key="9">
    <source>
        <dbReference type="ARBA" id="ARBA00022857"/>
    </source>
</evidence>
<dbReference type="PIRSF" id="PIRSF006769">
    <property type="entry name" value="RibD"/>
    <property type="match status" value="1"/>
</dbReference>